<evidence type="ECO:0000313" key="2">
    <source>
        <dbReference type="Proteomes" id="UP001165082"/>
    </source>
</evidence>
<sequence length="173" mass="17861">MCAVEGTDYVAVVRVRKLTEEARIEVYDVKRGGRVWESKEMNRGIVVTGICSGCSPIDFGATASIGKASQGGCIALASVDFGAAARREERGEGIGGRVESEVSILQLAQGPENGSVRLRGIAQIKVPGSSYCMASTEGGRRLVLGADEDVVVMGFGDNPLKPTVGGGAKGKGG</sequence>
<gene>
    <name evidence="1" type="ORF">TrRE_jg8891</name>
</gene>
<feature type="non-terminal residue" evidence="1">
    <location>
        <position position="1"/>
    </location>
</feature>
<dbReference type="EMBL" id="BRXZ01002346">
    <property type="protein sequence ID" value="GMH60216.1"/>
    <property type="molecule type" value="Genomic_DNA"/>
</dbReference>
<proteinExistence type="predicted"/>
<organism evidence="1 2">
    <name type="scientific">Triparma retinervis</name>
    <dbReference type="NCBI Taxonomy" id="2557542"/>
    <lineage>
        <taxon>Eukaryota</taxon>
        <taxon>Sar</taxon>
        <taxon>Stramenopiles</taxon>
        <taxon>Ochrophyta</taxon>
        <taxon>Bolidophyceae</taxon>
        <taxon>Parmales</taxon>
        <taxon>Triparmaceae</taxon>
        <taxon>Triparma</taxon>
    </lineage>
</organism>
<dbReference type="Proteomes" id="UP001165082">
    <property type="component" value="Unassembled WGS sequence"/>
</dbReference>
<dbReference type="AlphaFoldDB" id="A0A9W6ZV60"/>
<comment type="caution">
    <text evidence="1">The sequence shown here is derived from an EMBL/GenBank/DDBJ whole genome shotgun (WGS) entry which is preliminary data.</text>
</comment>
<keyword evidence="2" id="KW-1185">Reference proteome</keyword>
<reference evidence="1" key="1">
    <citation type="submission" date="2022-07" db="EMBL/GenBank/DDBJ databases">
        <title>Genome analysis of Parmales, a sister group of diatoms, reveals the evolutionary specialization of diatoms from phago-mixotrophs to photoautotrophs.</title>
        <authorList>
            <person name="Ban H."/>
            <person name="Sato S."/>
            <person name="Yoshikawa S."/>
            <person name="Kazumasa Y."/>
            <person name="Nakamura Y."/>
            <person name="Ichinomiya M."/>
            <person name="Saitoh K."/>
            <person name="Sato N."/>
            <person name="Blanc-Mathieu R."/>
            <person name="Endo H."/>
            <person name="Kuwata A."/>
            <person name="Ogata H."/>
        </authorList>
    </citation>
    <scope>NUCLEOTIDE SEQUENCE</scope>
</reference>
<accession>A0A9W6ZV60</accession>
<evidence type="ECO:0000313" key="1">
    <source>
        <dbReference type="EMBL" id="GMH60216.1"/>
    </source>
</evidence>
<name>A0A9W6ZV60_9STRA</name>
<dbReference type="OrthoDB" id="10553362at2759"/>
<protein>
    <submittedName>
        <fullName evidence="1">Uncharacterized protein</fullName>
    </submittedName>
</protein>